<dbReference type="PANTHER" id="PTHR30413">
    <property type="entry name" value="INNER MEMBRANE TRANSPORT PERMEASE"/>
    <property type="match status" value="1"/>
</dbReference>
<feature type="transmembrane region" description="Helical" evidence="8">
    <location>
        <begin position="34"/>
        <end position="53"/>
    </location>
</feature>
<feature type="transmembrane region" description="Helical" evidence="8">
    <location>
        <begin position="182"/>
        <end position="199"/>
    </location>
</feature>
<comment type="similarity">
    <text evidence="2 8">Belongs to the ABC-2 integral membrane protein family.</text>
</comment>
<evidence type="ECO:0000256" key="1">
    <source>
        <dbReference type="ARBA" id="ARBA00004651"/>
    </source>
</evidence>
<dbReference type="PROSITE" id="PS51012">
    <property type="entry name" value="ABC_TM2"/>
    <property type="match status" value="1"/>
</dbReference>
<keyword evidence="6 8" id="KW-1133">Transmembrane helix</keyword>
<feature type="domain" description="ABC transmembrane type-2" evidence="9">
    <location>
        <begin position="35"/>
        <end position="268"/>
    </location>
</feature>
<gene>
    <name evidence="10" type="ORF">ABW02_18050</name>
</gene>
<comment type="subcellular location">
    <subcellularLocation>
        <location evidence="1 8">Cell membrane</location>
        <topology evidence="1 8">Multi-pass membrane protein</topology>
    </subcellularLocation>
</comment>
<dbReference type="AlphaFoldDB" id="A0A0J1IE41"/>
<evidence type="ECO:0000259" key="9">
    <source>
        <dbReference type="PROSITE" id="PS51012"/>
    </source>
</evidence>
<evidence type="ECO:0000313" key="11">
    <source>
        <dbReference type="Proteomes" id="UP000036045"/>
    </source>
</evidence>
<feature type="transmembrane region" description="Helical" evidence="8">
    <location>
        <begin position="248"/>
        <end position="266"/>
    </location>
</feature>
<evidence type="ECO:0000256" key="6">
    <source>
        <dbReference type="ARBA" id="ARBA00022989"/>
    </source>
</evidence>
<dbReference type="GO" id="GO:0005886">
    <property type="term" value="C:plasma membrane"/>
    <property type="evidence" value="ECO:0007669"/>
    <property type="project" value="UniProtKB-SubCell"/>
</dbReference>
<feature type="transmembrane region" description="Helical" evidence="8">
    <location>
        <begin position="112"/>
        <end position="141"/>
    </location>
</feature>
<evidence type="ECO:0000256" key="7">
    <source>
        <dbReference type="ARBA" id="ARBA00023136"/>
    </source>
</evidence>
<keyword evidence="4 8" id="KW-1003">Cell membrane</keyword>
<dbReference type="GO" id="GO:0140359">
    <property type="term" value="F:ABC-type transporter activity"/>
    <property type="evidence" value="ECO:0007669"/>
    <property type="project" value="InterPro"/>
</dbReference>
<evidence type="ECO:0000256" key="3">
    <source>
        <dbReference type="ARBA" id="ARBA00022448"/>
    </source>
</evidence>
<protein>
    <recommendedName>
        <fullName evidence="8">Transport permease protein</fullName>
    </recommendedName>
</protein>
<name>A0A0J1IE41_NIACI</name>
<evidence type="ECO:0000256" key="2">
    <source>
        <dbReference type="ARBA" id="ARBA00007783"/>
    </source>
</evidence>
<proteinExistence type="inferred from homology"/>
<feature type="transmembrane region" description="Helical" evidence="8">
    <location>
        <begin position="147"/>
        <end position="170"/>
    </location>
</feature>
<evidence type="ECO:0000313" key="10">
    <source>
        <dbReference type="EMBL" id="KLV24234.1"/>
    </source>
</evidence>
<dbReference type="OrthoDB" id="9794365at2"/>
<dbReference type="InterPro" id="IPR047817">
    <property type="entry name" value="ABC2_TM_bact-type"/>
</dbReference>
<organism evidence="10 11">
    <name type="scientific">Niallia circulans</name>
    <name type="common">Bacillus circulans</name>
    <dbReference type="NCBI Taxonomy" id="1397"/>
    <lineage>
        <taxon>Bacteria</taxon>
        <taxon>Bacillati</taxon>
        <taxon>Bacillota</taxon>
        <taxon>Bacilli</taxon>
        <taxon>Bacillales</taxon>
        <taxon>Bacillaceae</taxon>
        <taxon>Niallia</taxon>
    </lineage>
</organism>
<dbReference type="GO" id="GO:0015920">
    <property type="term" value="P:lipopolysaccharide transport"/>
    <property type="evidence" value="ECO:0007669"/>
    <property type="project" value="TreeGrafter"/>
</dbReference>
<dbReference type="Proteomes" id="UP000036045">
    <property type="component" value="Unassembled WGS sequence"/>
</dbReference>
<dbReference type="Pfam" id="PF01061">
    <property type="entry name" value="ABC2_membrane"/>
    <property type="match status" value="1"/>
</dbReference>
<keyword evidence="3 8" id="KW-0813">Transport</keyword>
<sequence length="276" mass="32385">MNSMFKVIKEQIDNFHLIKRLSTYELKSSNRNNYLGILWEFINPAIQIAIYWFVFGFVQGRGTVPGENGKIPFFVWMLSGILIWFFIYPAITQGSKSIYSRLRMVSRMNFPLSAIPSYVILSLLYPQLLIMGVIMIIFQFIGYPITIYYLQIPYFLFAAILFLFALSLITSTISTIVRDFQMLLQSLMRVLLYITPILWPAGRFNDSSFGKIIDYVMLLNPIYYLVEGYRYALLGEGWFIMAHPTITIYFWGLVLLLLFVGSYMHVKFRRHFIDFL</sequence>
<keyword evidence="5 8" id="KW-0812">Transmembrane</keyword>
<comment type="caution">
    <text evidence="10">The sequence shown here is derived from an EMBL/GenBank/DDBJ whole genome shotgun (WGS) entry which is preliminary data.</text>
</comment>
<keyword evidence="11" id="KW-1185">Reference proteome</keyword>
<accession>A0A0J1IE41</accession>
<feature type="transmembrane region" description="Helical" evidence="8">
    <location>
        <begin position="73"/>
        <end position="91"/>
    </location>
</feature>
<evidence type="ECO:0000256" key="5">
    <source>
        <dbReference type="ARBA" id="ARBA00022692"/>
    </source>
</evidence>
<reference evidence="10 11" key="1">
    <citation type="submission" date="2015-05" db="EMBL/GenBank/DDBJ databases">
        <title>Whole genome sequence and identification of bacterial endophytes from Costus igneus.</title>
        <authorList>
            <person name="Lee Y.P."/>
            <person name="Gan H.M."/>
            <person name="Eng W."/>
            <person name="Wheatley M.S."/>
            <person name="Caraballo A."/>
            <person name="Polter S."/>
            <person name="Savka M.A."/>
            <person name="Hudson A.O."/>
        </authorList>
    </citation>
    <scope>NUCLEOTIDE SEQUENCE [LARGE SCALE GENOMIC DNA]</scope>
    <source>
        <strain evidence="10 11">RIT379</strain>
    </source>
</reference>
<keyword evidence="7 8" id="KW-0472">Membrane</keyword>
<dbReference type="PANTHER" id="PTHR30413:SF10">
    <property type="entry name" value="CAPSULE POLYSACCHARIDE EXPORT INNER-MEMBRANE PROTEIN CTRC"/>
    <property type="match status" value="1"/>
</dbReference>
<evidence type="ECO:0000256" key="4">
    <source>
        <dbReference type="ARBA" id="ARBA00022475"/>
    </source>
</evidence>
<dbReference type="GeneID" id="56351290"/>
<evidence type="ECO:0000256" key="8">
    <source>
        <dbReference type="RuleBase" id="RU361157"/>
    </source>
</evidence>
<dbReference type="PATRIC" id="fig|1397.4.peg.2318"/>
<dbReference type="RefSeq" id="WP_047943665.1">
    <property type="nucleotide sequence ID" value="NZ_CP053989.1"/>
</dbReference>
<dbReference type="EMBL" id="LDPH01000021">
    <property type="protein sequence ID" value="KLV24234.1"/>
    <property type="molecule type" value="Genomic_DNA"/>
</dbReference>
<dbReference type="InterPro" id="IPR013525">
    <property type="entry name" value="ABC2_TM"/>
</dbReference>